<dbReference type="PANTHER" id="PTHR32341:SF10">
    <property type="entry name" value="INTERFERON-INDUCIBLE GTPASE 5"/>
    <property type="match status" value="1"/>
</dbReference>
<dbReference type="Proteomes" id="UP001164746">
    <property type="component" value="Chromosome 13"/>
</dbReference>
<evidence type="ECO:0000313" key="7">
    <source>
        <dbReference type="EMBL" id="WAR22804.1"/>
    </source>
</evidence>
<feature type="region of interest" description="Disordered" evidence="5">
    <location>
        <begin position="1"/>
        <end position="29"/>
    </location>
</feature>
<gene>
    <name evidence="7" type="ORF">MAR_036473</name>
</gene>
<evidence type="ECO:0000256" key="4">
    <source>
        <dbReference type="ARBA" id="ARBA00023134"/>
    </source>
</evidence>
<keyword evidence="4" id="KW-0342">GTP-binding</keyword>
<evidence type="ECO:0000256" key="2">
    <source>
        <dbReference type="ARBA" id="ARBA00022741"/>
    </source>
</evidence>
<evidence type="ECO:0000259" key="6">
    <source>
        <dbReference type="PROSITE" id="PS51716"/>
    </source>
</evidence>
<proteinExistence type="inferred from homology"/>
<dbReference type="SUPFAM" id="SSF52540">
    <property type="entry name" value="P-loop containing nucleoside triphosphate hydrolases"/>
    <property type="match status" value="1"/>
</dbReference>
<comment type="similarity">
    <text evidence="1">Belongs to the TRAFAC class dynamin-like GTPase superfamily. IRG family.</text>
</comment>
<sequence>MSSLDIQDESESEDGESGTGKSSFINSIRGLMADDPGAAEVSAVETTMKPKAYDHPDNPNLQNNF</sequence>
<accession>A0ABY7FPJ5</accession>
<name>A0ABY7FPJ5_MYAAR</name>
<dbReference type="Pfam" id="PF05049">
    <property type="entry name" value="IIGP"/>
    <property type="match status" value="1"/>
</dbReference>
<dbReference type="Gene3D" id="3.40.50.300">
    <property type="entry name" value="P-loop containing nucleotide triphosphate hydrolases"/>
    <property type="match status" value="1"/>
</dbReference>
<evidence type="ECO:0000256" key="5">
    <source>
        <dbReference type="SAM" id="MobiDB-lite"/>
    </source>
</evidence>
<dbReference type="InterPro" id="IPR007743">
    <property type="entry name" value="Immunity-related_GTPase-like"/>
</dbReference>
<dbReference type="InterPro" id="IPR051515">
    <property type="entry name" value="IRG"/>
</dbReference>
<keyword evidence="8" id="KW-1185">Reference proteome</keyword>
<dbReference type="InterPro" id="IPR030385">
    <property type="entry name" value="G_IRG_dom"/>
</dbReference>
<dbReference type="EMBL" id="CP111024">
    <property type="protein sequence ID" value="WAR22804.1"/>
    <property type="molecule type" value="Genomic_DNA"/>
</dbReference>
<dbReference type="PANTHER" id="PTHR32341">
    <property type="entry name" value="INTERFERON-INDUCIBLE GTPASE"/>
    <property type="match status" value="1"/>
</dbReference>
<dbReference type="PROSITE" id="PS51716">
    <property type="entry name" value="G_IRG"/>
    <property type="match status" value="1"/>
</dbReference>
<protein>
    <submittedName>
        <fullName evidence="7">IIGP5-like protein</fullName>
    </submittedName>
</protein>
<evidence type="ECO:0000313" key="8">
    <source>
        <dbReference type="Proteomes" id="UP001164746"/>
    </source>
</evidence>
<keyword evidence="3" id="KW-0378">Hydrolase</keyword>
<feature type="domain" description="IRG-type G" evidence="6">
    <location>
        <begin position="7"/>
        <end position="65"/>
    </location>
</feature>
<organism evidence="7 8">
    <name type="scientific">Mya arenaria</name>
    <name type="common">Soft-shell clam</name>
    <dbReference type="NCBI Taxonomy" id="6604"/>
    <lineage>
        <taxon>Eukaryota</taxon>
        <taxon>Metazoa</taxon>
        <taxon>Spiralia</taxon>
        <taxon>Lophotrochozoa</taxon>
        <taxon>Mollusca</taxon>
        <taxon>Bivalvia</taxon>
        <taxon>Autobranchia</taxon>
        <taxon>Heteroconchia</taxon>
        <taxon>Euheterodonta</taxon>
        <taxon>Imparidentia</taxon>
        <taxon>Neoheterodontei</taxon>
        <taxon>Myida</taxon>
        <taxon>Myoidea</taxon>
        <taxon>Myidae</taxon>
        <taxon>Mya</taxon>
    </lineage>
</organism>
<evidence type="ECO:0000256" key="3">
    <source>
        <dbReference type="ARBA" id="ARBA00022801"/>
    </source>
</evidence>
<reference evidence="7" key="1">
    <citation type="submission" date="2022-11" db="EMBL/GenBank/DDBJ databases">
        <title>Centuries of genome instability and evolution in soft-shell clam transmissible cancer (bioRxiv).</title>
        <authorList>
            <person name="Hart S.F.M."/>
            <person name="Yonemitsu M.A."/>
            <person name="Giersch R.M."/>
            <person name="Beal B.F."/>
            <person name="Arriagada G."/>
            <person name="Davis B.W."/>
            <person name="Ostrander E.A."/>
            <person name="Goff S.P."/>
            <person name="Metzger M.J."/>
        </authorList>
    </citation>
    <scope>NUCLEOTIDE SEQUENCE</scope>
    <source>
        <strain evidence="7">MELC-2E11</strain>
        <tissue evidence="7">Siphon/mantle</tissue>
    </source>
</reference>
<evidence type="ECO:0000256" key="1">
    <source>
        <dbReference type="ARBA" id="ARBA00005429"/>
    </source>
</evidence>
<dbReference type="InterPro" id="IPR027417">
    <property type="entry name" value="P-loop_NTPase"/>
</dbReference>
<feature type="compositionally biased region" description="Acidic residues" evidence="5">
    <location>
        <begin position="1"/>
        <end position="16"/>
    </location>
</feature>
<keyword evidence="2" id="KW-0547">Nucleotide-binding</keyword>